<keyword evidence="2 7" id="KW-0813">Transport</keyword>
<keyword evidence="3 7" id="KW-1003">Cell membrane</keyword>
<feature type="domain" description="NADH:quinone oxidoreductase/Mrp antiporter transmembrane" evidence="9">
    <location>
        <begin position="120"/>
        <end position="382"/>
    </location>
</feature>
<dbReference type="GO" id="GO:0012505">
    <property type="term" value="C:endomembrane system"/>
    <property type="evidence" value="ECO:0007669"/>
    <property type="project" value="UniProtKB-SubCell"/>
</dbReference>
<keyword evidence="4 7" id="KW-0812">Transmembrane</keyword>
<evidence type="ECO:0000313" key="11">
    <source>
        <dbReference type="EMBL" id="AWL13454.1"/>
    </source>
</evidence>
<dbReference type="NCBIfam" id="NF006029">
    <property type="entry name" value="PRK08168.1"/>
    <property type="match status" value="1"/>
</dbReference>
<dbReference type="PRINTS" id="PR01434">
    <property type="entry name" value="NADHDHGNASE5"/>
</dbReference>
<feature type="transmembrane region" description="Helical" evidence="7">
    <location>
        <begin position="450"/>
        <end position="469"/>
    </location>
</feature>
<dbReference type="GO" id="GO:0008137">
    <property type="term" value="F:NADH dehydrogenase (ubiquinone) activity"/>
    <property type="evidence" value="ECO:0007669"/>
    <property type="project" value="InterPro"/>
</dbReference>
<proteinExistence type="inferred from homology"/>
<gene>
    <name evidence="11" type="primary">nuoL</name>
    <name evidence="7" type="synonym">dabB</name>
    <name evidence="11" type="ORF">HMF8227_03006</name>
</gene>
<dbReference type="EMBL" id="CP029347">
    <property type="protein sequence ID" value="AWL13454.1"/>
    <property type="molecule type" value="Genomic_DNA"/>
</dbReference>
<evidence type="ECO:0000259" key="9">
    <source>
        <dbReference type="Pfam" id="PF00361"/>
    </source>
</evidence>
<feature type="domain" description="NADH-Ubiquinone oxidoreductase (complex I) chain 5 N-terminal" evidence="10">
    <location>
        <begin position="66"/>
        <end position="103"/>
    </location>
</feature>
<dbReference type="AlphaFoldDB" id="A0A2S2E728"/>
<comment type="similarity">
    <text evidence="7">Belongs to the inorganic carbon transporter (TC 9.A.2) DabB family.</text>
</comment>
<evidence type="ECO:0000256" key="3">
    <source>
        <dbReference type="ARBA" id="ARBA00022475"/>
    </source>
</evidence>
<comment type="subunit">
    <text evidence="7">Forms a complex with DabA.</text>
</comment>
<keyword evidence="5 7" id="KW-1133">Transmembrane helix</keyword>
<feature type="transmembrane region" description="Helical" evidence="7">
    <location>
        <begin position="301"/>
        <end position="322"/>
    </location>
</feature>
<evidence type="ECO:0000256" key="8">
    <source>
        <dbReference type="RuleBase" id="RU000320"/>
    </source>
</evidence>
<feature type="transmembrane region" description="Helical" evidence="7">
    <location>
        <begin position="383"/>
        <end position="399"/>
    </location>
</feature>
<dbReference type="HAMAP" id="MF_00862">
    <property type="entry name" value="DabB"/>
    <property type="match status" value="1"/>
</dbReference>
<feature type="transmembrane region" description="Helical" evidence="7">
    <location>
        <begin position="266"/>
        <end position="289"/>
    </location>
</feature>
<reference evidence="11 12" key="1">
    <citation type="submission" date="2018-05" db="EMBL/GenBank/DDBJ databases">
        <title>Salinimonas sp. HMF8227 Genome sequencing and assembly.</title>
        <authorList>
            <person name="Kang H."/>
            <person name="Kang J."/>
            <person name="Cha I."/>
            <person name="Kim H."/>
            <person name="Joh K."/>
        </authorList>
    </citation>
    <scope>NUCLEOTIDE SEQUENCE [LARGE SCALE GENOMIC DNA]</scope>
    <source>
        <strain evidence="11 12">HMF8227</strain>
    </source>
</reference>
<evidence type="ECO:0000256" key="1">
    <source>
        <dbReference type="ARBA" id="ARBA00004127"/>
    </source>
</evidence>
<dbReference type="Proteomes" id="UP000245728">
    <property type="component" value="Chromosome"/>
</dbReference>
<comment type="subcellular location">
    <subcellularLocation>
        <location evidence="7">Cell membrane</location>
        <topology evidence="7">Multi-pass membrane protein</topology>
    </subcellularLocation>
    <subcellularLocation>
        <location evidence="1">Endomembrane system</location>
        <topology evidence="1">Multi-pass membrane protein</topology>
    </subcellularLocation>
    <subcellularLocation>
        <location evidence="8">Membrane</location>
        <topology evidence="8">Multi-pass membrane protein</topology>
    </subcellularLocation>
</comment>
<evidence type="ECO:0000256" key="5">
    <source>
        <dbReference type="ARBA" id="ARBA00022989"/>
    </source>
</evidence>
<evidence type="ECO:0000259" key="10">
    <source>
        <dbReference type="Pfam" id="PF00662"/>
    </source>
</evidence>
<dbReference type="InterPro" id="IPR001516">
    <property type="entry name" value="Proton_antipo_N"/>
</dbReference>
<evidence type="ECO:0000256" key="2">
    <source>
        <dbReference type="ARBA" id="ARBA00022448"/>
    </source>
</evidence>
<accession>A0A2S2E728</accession>
<protein>
    <recommendedName>
        <fullName evidence="7">Probable inorganic carbon transporter subunit DabB</fullName>
    </recommendedName>
</protein>
<dbReference type="Pfam" id="PF00662">
    <property type="entry name" value="Proton_antipo_N"/>
    <property type="match status" value="1"/>
</dbReference>
<feature type="transmembrane region" description="Helical" evidence="7">
    <location>
        <begin position="70"/>
        <end position="94"/>
    </location>
</feature>
<name>A0A2S2E728_9ALTE</name>
<dbReference type="RefSeq" id="WP_162558625.1">
    <property type="nucleotide sequence ID" value="NZ_CP029347.1"/>
</dbReference>
<dbReference type="GO" id="GO:0005886">
    <property type="term" value="C:plasma membrane"/>
    <property type="evidence" value="ECO:0007669"/>
    <property type="project" value="UniProtKB-SubCell"/>
</dbReference>
<feature type="transmembrane region" description="Helical" evidence="7">
    <location>
        <begin position="234"/>
        <end position="254"/>
    </location>
</feature>
<keyword evidence="11" id="KW-0560">Oxidoreductase</keyword>
<feature type="transmembrane region" description="Helical" evidence="7">
    <location>
        <begin position="411"/>
        <end position="430"/>
    </location>
</feature>
<dbReference type="InterPro" id="IPR001750">
    <property type="entry name" value="ND/Mrp_TM"/>
</dbReference>
<feature type="transmembrane region" description="Helical" evidence="7">
    <location>
        <begin position="35"/>
        <end position="58"/>
    </location>
</feature>
<sequence>MLATLANLVLCIPLAYLLWGWAVTHSVIPTLAHRWRITLIIAAGGLLIGACSVGIANWGVKSSTWVLLDALSLSMLLLITFIGLMILGFSRHYLDGEQRQDFFQRWFLLTLTSISTLVISNHLVVSFVAWVLTSLCLHKLLLFYPERPKAQLAAHKRFILSRFADISLFIAFVLIYLDTQSFKIDAILTTYVSRETLSISAESAMVLMVFAAILKCAQLPFHGWLLQVMEAPTPVSALLHAGIVNIGGFLMMRFADGFAMAPAAQWLLLVVGTLTALTASLIMMTRISIKVMLAWSTCAQMGFMLMEVALGLYELALLHLIAHSCYKAYNFLNAGETVNTQIAYELRSPRRQYRALLWLLVPVAVVGLSLTLAYLWLPLSFKLILVTIIVAFAISVFLAEAQRFISLTTLLPALLMGALTMAVYALWHNLFAVTTANLFPLHENGILETGFVLVAFALFYGLFASLRLWPDALLSRKLYPPLYAGLYLDEWFTRQTLKWWPIKFTDGTTSTVTTDPKKECC</sequence>
<keyword evidence="6 7" id="KW-0472">Membrane</keyword>
<dbReference type="GO" id="GO:0042773">
    <property type="term" value="P:ATP synthesis coupled electron transport"/>
    <property type="evidence" value="ECO:0007669"/>
    <property type="project" value="InterPro"/>
</dbReference>
<keyword evidence="11" id="KW-0830">Ubiquinone</keyword>
<evidence type="ECO:0000256" key="7">
    <source>
        <dbReference type="HAMAP-Rule" id="MF_00862"/>
    </source>
</evidence>
<feature type="transmembrane region" description="Helical" evidence="7">
    <location>
        <begin position="197"/>
        <end position="214"/>
    </location>
</feature>
<dbReference type="GO" id="GO:0003954">
    <property type="term" value="F:NADH dehydrogenase activity"/>
    <property type="evidence" value="ECO:0007669"/>
    <property type="project" value="TreeGrafter"/>
</dbReference>
<feature type="transmembrane region" description="Helical" evidence="7">
    <location>
        <begin position="355"/>
        <end position="377"/>
    </location>
</feature>
<dbReference type="InterPro" id="IPR003945">
    <property type="entry name" value="NU5C-like"/>
</dbReference>
<dbReference type="PANTHER" id="PTHR42829">
    <property type="entry name" value="NADH-UBIQUINONE OXIDOREDUCTASE CHAIN 5"/>
    <property type="match status" value="1"/>
</dbReference>
<dbReference type="GO" id="GO:0015990">
    <property type="term" value="P:electron transport coupled proton transport"/>
    <property type="evidence" value="ECO:0007669"/>
    <property type="project" value="TreeGrafter"/>
</dbReference>
<dbReference type="Pfam" id="PF00361">
    <property type="entry name" value="Proton_antipo_M"/>
    <property type="match status" value="1"/>
</dbReference>
<dbReference type="PANTHER" id="PTHR42829:SF1">
    <property type="entry name" value="INORGANIC CARBON TRANSPORTER SUBUNIT DABB-RELATED"/>
    <property type="match status" value="1"/>
</dbReference>
<evidence type="ECO:0000256" key="4">
    <source>
        <dbReference type="ARBA" id="ARBA00022692"/>
    </source>
</evidence>
<dbReference type="KEGG" id="salh:HMF8227_03006"/>
<keyword evidence="12" id="KW-1185">Reference proteome</keyword>
<comment type="function">
    <text evidence="7">Part of an energy-coupled inorganic carbon pump.</text>
</comment>
<organism evidence="11 12">
    <name type="scientific">Saliniradius amylolyticus</name>
    <dbReference type="NCBI Taxonomy" id="2183582"/>
    <lineage>
        <taxon>Bacteria</taxon>
        <taxon>Pseudomonadati</taxon>
        <taxon>Pseudomonadota</taxon>
        <taxon>Gammaproteobacteria</taxon>
        <taxon>Alteromonadales</taxon>
        <taxon>Alteromonadaceae</taxon>
        <taxon>Saliniradius</taxon>
    </lineage>
</organism>
<evidence type="ECO:0000313" key="12">
    <source>
        <dbReference type="Proteomes" id="UP000245728"/>
    </source>
</evidence>
<evidence type="ECO:0000256" key="6">
    <source>
        <dbReference type="ARBA" id="ARBA00023136"/>
    </source>
</evidence>
<dbReference type="InterPro" id="IPR046396">
    <property type="entry name" value="Transporter_DabB"/>
</dbReference>
<feature type="transmembrane region" description="Helical" evidence="7">
    <location>
        <begin position="6"/>
        <end position="23"/>
    </location>
</feature>
<feature type="transmembrane region" description="Helical" evidence="7">
    <location>
        <begin position="106"/>
        <end position="132"/>
    </location>
</feature>
<feature type="transmembrane region" description="Helical" evidence="7">
    <location>
        <begin position="158"/>
        <end position="177"/>
    </location>
</feature>